<dbReference type="OrthoDB" id="272271at2759"/>
<dbReference type="InterPro" id="IPR032466">
    <property type="entry name" value="Metal_Hydrolase"/>
</dbReference>
<keyword evidence="11" id="KW-1185">Reference proteome</keyword>
<keyword evidence="5" id="KW-0378">Hydrolase</keyword>
<evidence type="ECO:0000256" key="4">
    <source>
        <dbReference type="ARBA" id="ARBA00022723"/>
    </source>
</evidence>
<dbReference type="GO" id="GO:0046103">
    <property type="term" value="P:inosine biosynthetic process"/>
    <property type="evidence" value="ECO:0007669"/>
    <property type="project" value="TreeGrafter"/>
</dbReference>
<sequence length="353" mass="39943">MEFCRSLPKIELHAHINGSISEKTMQELLQKRSQEGSKDPIERWTTTIEKGDKSLDEIFAMFKVIHQISNNTDAAYKITYDIIHEFAEDNVKYVELRTTPRAVPDTGMTKELYLESVLKAIADCEKEDLDIIVKLILAIDRRSDVNIANETVDLAVKYKQISNGKVIGIDLSGDPSVNDARDFIPAFKCARSKGLKLALHLAEVLDQNAETESVLDLPPDRIGHGTFLHPEVGGTESLVAKVKQHKTPLELCLTSNVKGRTVKAFDNHQFKYWYDMGHPCVVCTDDKGVFATSLSKEYKLAAETFDISQQDLYQLSYKAIDHIFDTEDTKAILRQKWCTFAENTFKANIRNLQ</sequence>
<dbReference type="PANTHER" id="PTHR11409">
    <property type="entry name" value="ADENOSINE DEAMINASE"/>
    <property type="match status" value="1"/>
</dbReference>
<dbReference type="GO" id="GO:0009117">
    <property type="term" value="P:nucleotide metabolic process"/>
    <property type="evidence" value="ECO:0007669"/>
    <property type="project" value="UniProtKB-KW"/>
</dbReference>
<comment type="cofactor">
    <cofactor evidence="1">
        <name>Zn(2+)</name>
        <dbReference type="ChEBI" id="CHEBI:29105"/>
    </cofactor>
</comment>
<dbReference type="InterPro" id="IPR001365">
    <property type="entry name" value="A_deaminase_dom"/>
</dbReference>
<evidence type="ECO:0000256" key="8">
    <source>
        <dbReference type="ARBA" id="ARBA00048787"/>
    </source>
</evidence>
<evidence type="ECO:0000313" key="10">
    <source>
        <dbReference type="EMBL" id="CAH1790085.1"/>
    </source>
</evidence>
<gene>
    <name evidence="10" type="ORF">OFUS_LOCUS15340</name>
</gene>
<dbReference type="PANTHER" id="PTHR11409:SF42">
    <property type="entry name" value="ADENOSINE DEAMINASE-LIKE PROTEIN"/>
    <property type="match status" value="1"/>
</dbReference>
<dbReference type="EMBL" id="CAIIXF020000007">
    <property type="protein sequence ID" value="CAH1790085.1"/>
    <property type="molecule type" value="Genomic_DNA"/>
</dbReference>
<keyword evidence="6" id="KW-0862">Zinc</keyword>
<keyword evidence="7" id="KW-0546">Nucleotide metabolism</keyword>
<dbReference type="GO" id="GO:0004000">
    <property type="term" value="F:adenosine deaminase activity"/>
    <property type="evidence" value="ECO:0007669"/>
    <property type="project" value="TreeGrafter"/>
</dbReference>
<evidence type="ECO:0000256" key="2">
    <source>
        <dbReference type="ARBA" id="ARBA00006676"/>
    </source>
</evidence>
<dbReference type="Pfam" id="PF00962">
    <property type="entry name" value="A_deaminase"/>
    <property type="match status" value="1"/>
</dbReference>
<dbReference type="Proteomes" id="UP000749559">
    <property type="component" value="Unassembled WGS sequence"/>
</dbReference>
<dbReference type="FunFam" id="3.20.20.140:FF:000033">
    <property type="entry name" value="Adenosine deaminase-like protein"/>
    <property type="match status" value="1"/>
</dbReference>
<dbReference type="AlphaFoldDB" id="A0A8S4P742"/>
<evidence type="ECO:0000256" key="7">
    <source>
        <dbReference type="ARBA" id="ARBA00023080"/>
    </source>
</evidence>
<comment type="subunit">
    <text evidence="3">Monomer.</text>
</comment>
<comment type="similarity">
    <text evidence="2">Belongs to the metallo-dependent hydrolases superfamily. Adenosine and AMP deaminases family.</text>
</comment>
<dbReference type="InterPro" id="IPR006330">
    <property type="entry name" value="Ado/ade_deaminase"/>
</dbReference>
<feature type="domain" description="Adenosine deaminase" evidence="9">
    <location>
        <begin position="8"/>
        <end position="335"/>
    </location>
</feature>
<reference evidence="10" key="1">
    <citation type="submission" date="2022-03" db="EMBL/GenBank/DDBJ databases">
        <authorList>
            <person name="Martin C."/>
        </authorList>
    </citation>
    <scope>NUCLEOTIDE SEQUENCE</scope>
</reference>
<protein>
    <recommendedName>
        <fullName evidence="9">Adenosine deaminase domain-containing protein</fullName>
    </recommendedName>
</protein>
<dbReference type="GO" id="GO:0006154">
    <property type="term" value="P:adenosine catabolic process"/>
    <property type="evidence" value="ECO:0007669"/>
    <property type="project" value="TreeGrafter"/>
</dbReference>
<comment type="catalytic activity">
    <reaction evidence="8">
        <text>N(6)-methyl-AMP + H2O + H(+) = IMP + methylamine</text>
        <dbReference type="Rhea" id="RHEA:16001"/>
        <dbReference type="ChEBI" id="CHEBI:15377"/>
        <dbReference type="ChEBI" id="CHEBI:15378"/>
        <dbReference type="ChEBI" id="CHEBI:58053"/>
        <dbReference type="ChEBI" id="CHEBI:59338"/>
        <dbReference type="ChEBI" id="CHEBI:144842"/>
    </reaction>
    <physiologicalReaction direction="left-to-right" evidence="8">
        <dbReference type="Rhea" id="RHEA:16002"/>
    </physiologicalReaction>
</comment>
<evidence type="ECO:0000256" key="5">
    <source>
        <dbReference type="ARBA" id="ARBA00022801"/>
    </source>
</evidence>
<comment type="caution">
    <text evidence="10">The sequence shown here is derived from an EMBL/GenBank/DDBJ whole genome shotgun (WGS) entry which is preliminary data.</text>
</comment>
<organism evidence="10 11">
    <name type="scientific">Owenia fusiformis</name>
    <name type="common">Polychaete worm</name>
    <dbReference type="NCBI Taxonomy" id="6347"/>
    <lineage>
        <taxon>Eukaryota</taxon>
        <taxon>Metazoa</taxon>
        <taxon>Spiralia</taxon>
        <taxon>Lophotrochozoa</taxon>
        <taxon>Annelida</taxon>
        <taxon>Polychaeta</taxon>
        <taxon>Sedentaria</taxon>
        <taxon>Canalipalpata</taxon>
        <taxon>Sabellida</taxon>
        <taxon>Oweniida</taxon>
        <taxon>Oweniidae</taxon>
        <taxon>Owenia</taxon>
    </lineage>
</organism>
<evidence type="ECO:0000256" key="3">
    <source>
        <dbReference type="ARBA" id="ARBA00011245"/>
    </source>
</evidence>
<name>A0A8S4P742_OWEFU</name>
<evidence type="ECO:0000256" key="6">
    <source>
        <dbReference type="ARBA" id="ARBA00022833"/>
    </source>
</evidence>
<evidence type="ECO:0000313" key="11">
    <source>
        <dbReference type="Proteomes" id="UP000749559"/>
    </source>
</evidence>
<evidence type="ECO:0000259" key="9">
    <source>
        <dbReference type="Pfam" id="PF00962"/>
    </source>
</evidence>
<accession>A0A8S4P742</accession>
<dbReference type="Gene3D" id="3.20.20.140">
    <property type="entry name" value="Metal-dependent hydrolases"/>
    <property type="match status" value="1"/>
</dbReference>
<dbReference type="GO" id="GO:0046872">
    <property type="term" value="F:metal ion binding"/>
    <property type="evidence" value="ECO:0007669"/>
    <property type="project" value="UniProtKB-KW"/>
</dbReference>
<dbReference type="CDD" id="cd00443">
    <property type="entry name" value="ADA_AMPD"/>
    <property type="match status" value="1"/>
</dbReference>
<dbReference type="SUPFAM" id="SSF51556">
    <property type="entry name" value="Metallo-dependent hydrolases"/>
    <property type="match status" value="1"/>
</dbReference>
<proteinExistence type="inferred from homology"/>
<evidence type="ECO:0000256" key="1">
    <source>
        <dbReference type="ARBA" id="ARBA00001947"/>
    </source>
</evidence>
<keyword evidence="4" id="KW-0479">Metal-binding</keyword>